<evidence type="ECO:0000313" key="2">
    <source>
        <dbReference type="Proteomes" id="UP000051568"/>
    </source>
</evidence>
<organism evidence="1 2">
    <name type="scientific">Pediococcus cellicola</name>
    <dbReference type="NCBI Taxonomy" id="319652"/>
    <lineage>
        <taxon>Bacteria</taxon>
        <taxon>Bacillati</taxon>
        <taxon>Bacillota</taxon>
        <taxon>Bacilli</taxon>
        <taxon>Lactobacillales</taxon>
        <taxon>Lactobacillaceae</taxon>
        <taxon>Pediococcus</taxon>
    </lineage>
</organism>
<dbReference type="AlphaFoldDB" id="A0A0R2IRX9"/>
<proteinExistence type="predicted"/>
<gene>
    <name evidence="1" type="ORF">IV80_GL001496</name>
</gene>
<dbReference type="RefSeq" id="WP_057750970.1">
    <property type="nucleotide sequence ID" value="NZ_BJVH01000005.1"/>
</dbReference>
<name>A0A0R2IRX9_9LACO</name>
<dbReference type="EMBL" id="JQBR01000005">
    <property type="protein sequence ID" value="KRN66246.1"/>
    <property type="molecule type" value="Genomic_DNA"/>
</dbReference>
<protein>
    <submittedName>
        <fullName evidence="1">Uncharacterized protein</fullName>
    </submittedName>
</protein>
<accession>A0A0R2IRX9</accession>
<evidence type="ECO:0000313" key="1">
    <source>
        <dbReference type="EMBL" id="KRN66246.1"/>
    </source>
</evidence>
<comment type="caution">
    <text evidence="1">The sequence shown here is derived from an EMBL/GenBank/DDBJ whole genome shotgun (WGS) entry which is preliminary data.</text>
</comment>
<reference evidence="1 2" key="1">
    <citation type="journal article" date="2015" name="Genome Announc.">
        <title>Expanding the biotechnology potential of lactobacilli through comparative genomics of 213 strains and associated genera.</title>
        <authorList>
            <person name="Sun Z."/>
            <person name="Harris H.M."/>
            <person name="McCann A."/>
            <person name="Guo C."/>
            <person name="Argimon S."/>
            <person name="Zhang W."/>
            <person name="Yang X."/>
            <person name="Jeffery I.B."/>
            <person name="Cooney J.C."/>
            <person name="Kagawa T.F."/>
            <person name="Liu W."/>
            <person name="Song Y."/>
            <person name="Salvetti E."/>
            <person name="Wrobel A."/>
            <person name="Rasinkangas P."/>
            <person name="Parkhill J."/>
            <person name="Rea M.C."/>
            <person name="O'Sullivan O."/>
            <person name="Ritari J."/>
            <person name="Douillard F.P."/>
            <person name="Paul Ross R."/>
            <person name="Yang R."/>
            <person name="Briner A.E."/>
            <person name="Felis G.E."/>
            <person name="de Vos W.M."/>
            <person name="Barrangou R."/>
            <person name="Klaenhammer T.R."/>
            <person name="Caufield P.W."/>
            <person name="Cui Y."/>
            <person name="Zhang H."/>
            <person name="O'Toole P.W."/>
        </authorList>
    </citation>
    <scope>NUCLEOTIDE SEQUENCE [LARGE SCALE GENOMIC DNA]</scope>
    <source>
        <strain evidence="1 2">DSM 17757</strain>
    </source>
</reference>
<dbReference type="PATRIC" id="fig|319652.3.peg.1515"/>
<keyword evidence="2" id="KW-1185">Reference proteome</keyword>
<dbReference type="STRING" id="319652.IV80_GL001496"/>
<dbReference type="Proteomes" id="UP000051568">
    <property type="component" value="Unassembled WGS sequence"/>
</dbReference>
<sequence length="66" mass="7425">MQEIYSTIETVRSGVIDPNAQVIATVQWRTVLLFGEVGLEEIRQNLARALPSASSYVVSFLRGRMR</sequence>